<name>A0A660C5H7_9PSEU</name>
<dbReference type="AlphaFoldDB" id="A0A660C5H7"/>
<sequence>MGISGRADMPWLAQAAARVRRRVADLEPHDWSDQACRIRQEALDVDLWERRRRGRPVRLWSAQLVVRTAGLDADDARFRLACLAHPYHRIGDVPRLYATAGPTEWPVPDEYGAITDEEAAEAASLRRMYPAALAERRRRAVETGHVTGTGHAAEGATPVGGGGAGANVDGVDPDGVDPAARLHAADHAAALEMAGRGVRRTVAPGLIPSGLRCWQAWQRVLFLAGPGDARDRAEELAATVVDARGAVAASVASVQEEEGRRDPVDGRMVHPAYDVGPFGVEALWDDFDTDPRPPGDPDVLSAVLLRAAAYTRQEYGIGTARSGIHMNANLCNAPKITYPR</sequence>
<dbReference type="OrthoDB" id="3555769at2"/>
<dbReference type="Proteomes" id="UP000317303">
    <property type="component" value="Unassembled WGS sequence"/>
</dbReference>
<gene>
    <name evidence="1" type="ORF">JD82_00426</name>
</gene>
<keyword evidence="2" id="KW-1185">Reference proteome</keyword>
<proteinExistence type="predicted"/>
<comment type="caution">
    <text evidence="1">The sequence shown here is derived from an EMBL/GenBank/DDBJ whole genome shotgun (WGS) entry which is preliminary data.</text>
</comment>
<evidence type="ECO:0000313" key="2">
    <source>
        <dbReference type="Proteomes" id="UP000317303"/>
    </source>
</evidence>
<dbReference type="RefSeq" id="WP_048807164.1">
    <property type="nucleotide sequence ID" value="NZ_JOIJ01000038.1"/>
</dbReference>
<accession>A0A660C5H7</accession>
<evidence type="ECO:0000313" key="1">
    <source>
        <dbReference type="EMBL" id="TWH18606.1"/>
    </source>
</evidence>
<reference evidence="1 2" key="1">
    <citation type="submission" date="2019-07" db="EMBL/GenBank/DDBJ databases">
        <title>R&amp;d 2014.</title>
        <authorList>
            <person name="Klenk H.-P."/>
        </authorList>
    </citation>
    <scope>NUCLEOTIDE SEQUENCE [LARGE SCALE GENOMIC DNA]</scope>
    <source>
        <strain evidence="1 2">DSM 43194</strain>
    </source>
</reference>
<organism evidence="1 2">
    <name type="scientific">Prauserella rugosa</name>
    <dbReference type="NCBI Taxonomy" id="43354"/>
    <lineage>
        <taxon>Bacteria</taxon>
        <taxon>Bacillati</taxon>
        <taxon>Actinomycetota</taxon>
        <taxon>Actinomycetes</taxon>
        <taxon>Pseudonocardiales</taxon>
        <taxon>Pseudonocardiaceae</taxon>
        <taxon>Prauserella</taxon>
    </lineage>
</organism>
<dbReference type="EMBL" id="VLJV01000001">
    <property type="protein sequence ID" value="TWH18606.1"/>
    <property type="molecule type" value="Genomic_DNA"/>
</dbReference>
<protein>
    <submittedName>
        <fullName evidence="1">Uncharacterized protein</fullName>
    </submittedName>
</protein>